<sequence length="71" mass="7770">MALRSLGVVERQALSLLRSADGLPGKKFLMLIKQILINVLLPRDDESLLVASILVMDLTGVARWNSWPGVA</sequence>
<dbReference type="RefSeq" id="WP_096724886.1">
    <property type="nucleotide sequence ID" value="NZ_MTZV01000006.1"/>
</dbReference>
<gene>
    <name evidence="1" type="ORF">BWP39_24665</name>
</gene>
<name>A0A2A4ER34_9BURK</name>
<reference evidence="1 2" key="1">
    <citation type="submission" date="2017-01" db="EMBL/GenBank/DDBJ databases">
        <title>Whole-Genome Shotgun Sequencing of Two beta-Proteobacterial Species in Search of the Bulgecin Biosynthetic Cluster.</title>
        <authorList>
            <person name="Horsman M.E."/>
            <person name="Marous D.R."/>
            <person name="Li R."/>
            <person name="Oliver R.A."/>
            <person name="Byun B."/>
            <person name="Emrich S.J."/>
            <person name="Boggess B."/>
            <person name="Townsend C.A."/>
            <person name="Mobashery S."/>
        </authorList>
    </citation>
    <scope>NUCLEOTIDE SEQUENCE [LARGE SCALE GENOMIC DNA]</scope>
    <source>
        <strain evidence="1 2">ATCC 31363</strain>
    </source>
</reference>
<evidence type="ECO:0000313" key="2">
    <source>
        <dbReference type="Proteomes" id="UP000218022"/>
    </source>
</evidence>
<comment type="caution">
    <text evidence="1">The sequence shown here is derived from an EMBL/GenBank/DDBJ whole genome shotgun (WGS) entry which is preliminary data.</text>
</comment>
<protein>
    <submittedName>
        <fullName evidence="1">Uncharacterized protein</fullName>
    </submittedName>
</protein>
<dbReference type="AlphaFoldDB" id="A0A2A4ER34"/>
<dbReference type="Proteomes" id="UP000218022">
    <property type="component" value="Unassembled WGS sequence"/>
</dbReference>
<proteinExistence type="predicted"/>
<organism evidence="1 2">
    <name type="scientific">Paraburkholderia acidicola</name>
    <dbReference type="NCBI Taxonomy" id="1912599"/>
    <lineage>
        <taxon>Bacteria</taxon>
        <taxon>Pseudomonadati</taxon>
        <taxon>Pseudomonadota</taxon>
        <taxon>Betaproteobacteria</taxon>
        <taxon>Burkholderiales</taxon>
        <taxon>Burkholderiaceae</taxon>
        <taxon>Paraburkholderia</taxon>
    </lineage>
</organism>
<dbReference type="EMBL" id="MTZV01000006">
    <property type="protein sequence ID" value="PCE22878.1"/>
    <property type="molecule type" value="Genomic_DNA"/>
</dbReference>
<accession>A0A2A4ER34</accession>
<evidence type="ECO:0000313" key="1">
    <source>
        <dbReference type="EMBL" id="PCE22878.1"/>
    </source>
</evidence>